<feature type="region of interest" description="Disordered" evidence="1">
    <location>
        <begin position="48"/>
        <end position="69"/>
    </location>
</feature>
<name>A0A6P4E973_DRORH</name>
<protein>
    <submittedName>
        <fullName evidence="5">Stromal interaction molecule homolog isoform X3</fullName>
    </submittedName>
</protein>
<proteinExistence type="predicted"/>
<feature type="signal peptide" evidence="2">
    <location>
        <begin position="1"/>
        <end position="23"/>
    </location>
</feature>
<keyword evidence="2" id="KW-0732">Signal</keyword>
<evidence type="ECO:0000313" key="4">
    <source>
        <dbReference type="Proteomes" id="UP001652680"/>
    </source>
</evidence>
<reference evidence="3" key="3">
    <citation type="submission" date="2025-05" db="UniProtKB">
        <authorList>
            <consortium name="EnsemblMetazoa"/>
        </authorList>
    </citation>
    <scope>IDENTIFICATION</scope>
</reference>
<evidence type="ECO:0000256" key="1">
    <source>
        <dbReference type="SAM" id="MobiDB-lite"/>
    </source>
</evidence>
<reference evidence="5" key="2">
    <citation type="submission" date="2025-04" db="UniProtKB">
        <authorList>
            <consortium name="RefSeq"/>
        </authorList>
    </citation>
    <scope>IDENTIFICATION</scope>
</reference>
<dbReference type="CTD" id="32556"/>
<keyword evidence="4" id="KW-1185">Reference proteome</keyword>
<evidence type="ECO:0000313" key="5">
    <source>
        <dbReference type="RefSeq" id="XP_016973089.1"/>
    </source>
</evidence>
<sequence>MRKNTIWNYSFIFICCVLKSISTQDHGTHTVSVVSNRYNAQNQFKQNPNVASRHSSNEAGQSLHNSPGMAVDSEHVTHIAASHAGSGGEHSTHLEQNLHRSSYNLLSEAMSQAVSNEFSSI</sequence>
<evidence type="ECO:0000313" key="3">
    <source>
        <dbReference type="EnsemblMetazoa" id="XP_044317162.1"/>
    </source>
</evidence>
<dbReference type="EnsemblMetazoa" id="XM_044461227.1">
    <property type="protein sequence ID" value="XP_044317162.1"/>
    <property type="gene ID" value="LOC108040235"/>
</dbReference>
<evidence type="ECO:0000256" key="2">
    <source>
        <dbReference type="SAM" id="SignalP"/>
    </source>
</evidence>
<feature type="compositionally biased region" description="Polar residues" evidence="1">
    <location>
        <begin position="48"/>
        <end position="65"/>
    </location>
</feature>
<dbReference type="RefSeq" id="XP_016973089.1">
    <property type="nucleotide sequence ID" value="XM_017117600.1"/>
</dbReference>
<reference evidence="4" key="1">
    <citation type="journal article" date="2021" name="Elife">
        <title>Highly contiguous assemblies of 101 drosophilid genomes.</title>
        <authorList>
            <person name="Kim B.Y."/>
            <person name="Wang J.R."/>
            <person name="Miller D.E."/>
            <person name="Barmina O."/>
            <person name="Delaney E."/>
            <person name="Thompson A."/>
            <person name="Comeault A.A."/>
            <person name="Peede D."/>
            <person name="D'Agostino E.R."/>
            <person name="Pelaez J."/>
            <person name="Aguilar J.M."/>
            <person name="Haji D."/>
            <person name="Matsunaga T."/>
            <person name="Armstrong E.E."/>
            <person name="Zych M."/>
            <person name="Ogawa Y."/>
            <person name="Stamenkovic-Radak M."/>
            <person name="Jelic M."/>
            <person name="Veselinovic M.S."/>
            <person name="Tanaskovic M."/>
            <person name="Eric P."/>
            <person name="Gao J.J."/>
            <person name="Katoh T.K."/>
            <person name="Toda M.J."/>
            <person name="Watabe H."/>
            <person name="Watada M."/>
            <person name="Davis J.S."/>
            <person name="Moyle L.C."/>
            <person name="Manoli G."/>
            <person name="Bertolini E."/>
            <person name="Kostal V."/>
            <person name="Hawley R.S."/>
            <person name="Takahashi A."/>
            <person name="Jones C.D."/>
            <person name="Price D.K."/>
            <person name="Whiteman N."/>
            <person name="Kopp A."/>
            <person name="Matute D.R."/>
            <person name="Petrov D.A."/>
        </authorList>
    </citation>
    <scope>NUCLEOTIDE SEQUENCE [LARGE SCALE GENOMIC DNA]</scope>
</reference>
<organism evidence="5">
    <name type="scientific">Drosophila rhopaloa</name>
    <name type="common">Fruit fly</name>
    <dbReference type="NCBI Taxonomy" id="1041015"/>
    <lineage>
        <taxon>Eukaryota</taxon>
        <taxon>Metazoa</taxon>
        <taxon>Ecdysozoa</taxon>
        <taxon>Arthropoda</taxon>
        <taxon>Hexapoda</taxon>
        <taxon>Insecta</taxon>
        <taxon>Pterygota</taxon>
        <taxon>Neoptera</taxon>
        <taxon>Endopterygota</taxon>
        <taxon>Diptera</taxon>
        <taxon>Brachycera</taxon>
        <taxon>Muscomorpha</taxon>
        <taxon>Ephydroidea</taxon>
        <taxon>Drosophilidae</taxon>
        <taxon>Drosophila</taxon>
        <taxon>Sophophora</taxon>
    </lineage>
</organism>
<dbReference type="AlphaFoldDB" id="A0A6P4E973"/>
<gene>
    <name evidence="5" type="primary">LOC108040235</name>
    <name evidence="3" type="synonym">108040235</name>
</gene>
<dbReference type="OrthoDB" id="9986177at2759"/>
<dbReference type="GeneID" id="108040235"/>
<accession>A0A6P4E973</accession>
<feature type="chain" id="PRO_5027724033" evidence="2">
    <location>
        <begin position="24"/>
        <end position="121"/>
    </location>
</feature>
<dbReference type="Proteomes" id="UP001652680">
    <property type="component" value="Unassembled WGS sequence"/>
</dbReference>
<dbReference type="RefSeq" id="XP_044317162.1">
    <property type="nucleotide sequence ID" value="XM_044461227.1"/>
</dbReference>